<name>A0A840ADN8_9PROT</name>
<dbReference type="Proteomes" id="UP000553193">
    <property type="component" value="Unassembled WGS sequence"/>
</dbReference>
<proteinExistence type="predicted"/>
<accession>A0A840ADN8</accession>
<comment type="caution">
    <text evidence="1">The sequence shown here is derived from an EMBL/GenBank/DDBJ whole genome shotgun (WGS) entry which is preliminary data.</text>
</comment>
<evidence type="ECO:0000313" key="2">
    <source>
        <dbReference type="Proteomes" id="UP000553193"/>
    </source>
</evidence>
<reference evidence="1 2" key="1">
    <citation type="submission" date="2020-08" db="EMBL/GenBank/DDBJ databases">
        <title>Genomic Encyclopedia of Type Strains, Phase IV (KMG-IV): sequencing the most valuable type-strain genomes for metagenomic binning, comparative biology and taxonomic classification.</title>
        <authorList>
            <person name="Goeker M."/>
        </authorList>
    </citation>
    <scope>NUCLEOTIDE SEQUENCE [LARGE SCALE GENOMIC DNA]</scope>
    <source>
        <strain evidence="1 2">DSM 19979</strain>
    </source>
</reference>
<evidence type="ECO:0000313" key="1">
    <source>
        <dbReference type="EMBL" id="MBB3899032.1"/>
    </source>
</evidence>
<sequence>MPLQFVSRRDAVTIYRVEAATGAERSPRVLLGSVSRHDFQLRPSAKVTMTQAEREEVESRRLYLQLRDGIRQKLAAHEIEDTVSDVLAYFTSVTDEAERDILRRAMTEAARRLQCAARAA</sequence>
<protein>
    <submittedName>
        <fullName evidence="1">Uncharacterized protein</fullName>
    </submittedName>
</protein>
<organism evidence="1 2">
    <name type="scientific">Roseococcus suduntuyensis</name>
    <dbReference type="NCBI Taxonomy" id="455361"/>
    <lineage>
        <taxon>Bacteria</taxon>
        <taxon>Pseudomonadati</taxon>
        <taxon>Pseudomonadota</taxon>
        <taxon>Alphaproteobacteria</taxon>
        <taxon>Acetobacterales</taxon>
        <taxon>Roseomonadaceae</taxon>
        <taxon>Roseococcus</taxon>
    </lineage>
</organism>
<dbReference type="EMBL" id="JACIDJ010000004">
    <property type="protein sequence ID" value="MBB3899032.1"/>
    <property type="molecule type" value="Genomic_DNA"/>
</dbReference>
<keyword evidence="2" id="KW-1185">Reference proteome</keyword>
<dbReference type="RefSeq" id="WP_184384442.1">
    <property type="nucleotide sequence ID" value="NZ_JACIDJ010000004.1"/>
</dbReference>
<gene>
    <name evidence="1" type="ORF">GGQ83_002480</name>
</gene>
<dbReference type="AlphaFoldDB" id="A0A840ADN8"/>